<protein>
    <submittedName>
        <fullName evidence="2">Uncharacterized protein</fullName>
    </submittedName>
</protein>
<accession>A0A5K3FH11</accession>
<feature type="region of interest" description="Disordered" evidence="1">
    <location>
        <begin position="1"/>
        <end position="36"/>
    </location>
</feature>
<feature type="compositionally biased region" description="Basic and acidic residues" evidence="1">
    <location>
        <begin position="13"/>
        <end position="34"/>
    </location>
</feature>
<dbReference type="AlphaFoldDB" id="A0A5K3FH11"/>
<name>A0A5K3FH11_MESCO</name>
<dbReference type="WBParaSite" id="MCU_008313-RA">
    <property type="protein sequence ID" value="MCU_008313-RA"/>
    <property type="gene ID" value="MCU_008313"/>
</dbReference>
<organism evidence="2">
    <name type="scientific">Mesocestoides corti</name>
    <name type="common">Flatworm</name>
    <dbReference type="NCBI Taxonomy" id="53468"/>
    <lineage>
        <taxon>Eukaryota</taxon>
        <taxon>Metazoa</taxon>
        <taxon>Spiralia</taxon>
        <taxon>Lophotrochozoa</taxon>
        <taxon>Platyhelminthes</taxon>
        <taxon>Cestoda</taxon>
        <taxon>Eucestoda</taxon>
        <taxon>Cyclophyllidea</taxon>
        <taxon>Mesocestoididae</taxon>
        <taxon>Mesocestoides</taxon>
    </lineage>
</organism>
<evidence type="ECO:0000256" key="1">
    <source>
        <dbReference type="SAM" id="MobiDB-lite"/>
    </source>
</evidence>
<evidence type="ECO:0000313" key="2">
    <source>
        <dbReference type="WBParaSite" id="MCU_008313-RA"/>
    </source>
</evidence>
<proteinExistence type="predicted"/>
<feature type="compositionally biased region" description="Polar residues" evidence="1">
    <location>
        <begin position="1"/>
        <end position="12"/>
    </location>
</feature>
<sequence>NVECTSPSVKKTYTSDKDLLTNHKPEPHVRRRPSESTTVATPLNIYRLLSASVSRRLDISLACHWNAERQWIG</sequence>
<reference evidence="2" key="1">
    <citation type="submission" date="2019-11" db="UniProtKB">
        <authorList>
            <consortium name="WormBaseParasite"/>
        </authorList>
    </citation>
    <scope>IDENTIFICATION</scope>
</reference>